<organism evidence="2 3">
    <name type="scientific">Candidatus Ignatzschineria merdigallinarum</name>
    <dbReference type="NCBI Taxonomy" id="2838621"/>
    <lineage>
        <taxon>Bacteria</taxon>
        <taxon>Pseudomonadati</taxon>
        <taxon>Pseudomonadota</taxon>
        <taxon>Gammaproteobacteria</taxon>
        <taxon>Cardiobacteriales</taxon>
        <taxon>Ignatzschineriaceae</taxon>
        <taxon>Ignatzschineria</taxon>
    </lineage>
</organism>
<dbReference type="Proteomes" id="UP000823934">
    <property type="component" value="Unassembled WGS sequence"/>
</dbReference>
<dbReference type="NCBIfam" id="TIGR02823">
    <property type="entry name" value="oxido_YhdH"/>
    <property type="match status" value="1"/>
</dbReference>
<name>A0A9D1TV24_9GAMM</name>
<evidence type="ECO:0000259" key="1">
    <source>
        <dbReference type="SMART" id="SM00829"/>
    </source>
</evidence>
<gene>
    <name evidence="2" type="ORF">H9889_04995</name>
</gene>
<comment type="caution">
    <text evidence="2">The sequence shown here is derived from an EMBL/GenBank/DDBJ whole genome shotgun (WGS) entry which is preliminary data.</text>
</comment>
<dbReference type="Pfam" id="PF08240">
    <property type="entry name" value="ADH_N"/>
    <property type="match status" value="1"/>
</dbReference>
<dbReference type="PANTHER" id="PTHR43677:SF1">
    <property type="entry name" value="ACRYLYL-COA REDUCTASE ACUI-RELATED"/>
    <property type="match status" value="1"/>
</dbReference>
<accession>A0A9D1TV24</accession>
<protein>
    <submittedName>
        <fullName evidence="2">Oxidoreductase</fullName>
    </submittedName>
</protein>
<dbReference type="SMART" id="SM00829">
    <property type="entry name" value="PKS_ER"/>
    <property type="match status" value="1"/>
</dbReference>
<reference evidence="2" key="2">
    <citation type="submission" date="2021-04" db="EMBL/GenBank/DDBJ databases">
        <authorList>
            <person name="Gilroy R."/>
        </authorList>
    </citation>
    <scope>NUCLEOTIDE SEQUENCE</scope>
    <source>
        <strain evidence="2">CHK160-9182</strain>
    </source>
</reference>
<dbReference type="AlphaFoldDB" id="A0A9D1TV24"/>
<dbReference type="SUPFAM" id="SSF50129">
    <property type="entry name" value="GroES-like"/>
    <property type="match status" value="1"/>
</dbReference>
<dbReference type="InterPro" id="IPR036291">
    <property type="entry name" value="NAD(P)-bd_dom_sf"/>
</dbReference>
<evidence type="ECO:0000313" key="2">
    <source>
        <dbReference type="EMBL" id="HIW06664.1"/>
    </source>
</evidence>
<dbReference type="Gene3D" id="3.90.180.10">
    <property type="entry name" value="Medium-chain alcohol dehydrogenases, catalytic domain"/>
    <property type="match status" value="1"/>
</dbReference>
<dbReference type="PANTHER" id="PTHR43677">
    <property type="entry name" value="SHORT-CHAIN DEHYDROGENASE/REDUCTASE"/>
    <property type="match status" value="1"/>
</dbReference>
<dbReference type="InterPro" id="IPR051397">
    <property type="entry name" value="Zn-ADH-like_protein"/>
</dbReference>
<evidence type="ECO:0000313" key="3">
    <source>
        <dbReference type="Proteomes" id="UP000823934"/>
    </source>
</evidence>
<dbReference type="InterPro" id="IPR014188">
    <property type="entry name" value="Acrylyl-CoA_reductase_AcuI"/>
</dbReference>
<dbReference type="InterPro" id="IPR013154">
    <property type="entry name" value="ADH-like_N"/>
</dbReference>
<dbReference type="InterPro" id="IPR011032">
    <property type="entry name" value="GroES-like_sf"/>
</dbReference>
<dbReference type="EMBL" id="DXHP01000112">
    <property type="protein sequence ID" value="HIW06664.1"/>
    <property type="molecule type" value="Genomic_DNA"/>
</dbReference>
<feature type="domain" description="Enoyl reductase (ER)" evidence="1">
    <location>
        <begin position="6"/>
        <end position="324"/>
    </location>
</feature>
<dbReference type="InterPro" id="IPR020843">
    <property type="entry name" value="ER"/>
</dbReference>
<proteinExistence type="predicted"/>
<dbReference type="GO" id="GO:0043957">
    <property type="term" value="F:acryloyl-CoA reductase (NADPH) activity"/>
    <property type="evidence" value="ECO:0007669"/>
    <property type="project" value="TreeGrafter"/>
</dbReference>
<dbReference type="SUPFAM" id="SSF51735">
    <property type="entry name" value="NAD(P)-binding Rossmann-fold domains"/>
    <property type="match status" value="1"/>
</dbReference>
<dbReference type="InterPro" id="IPR013149">
    <property type="entry name" value="ADH-like_C"/>
</dbReference>
<dbReference type="Gene3D" id="3.40.50.720">
    <property type="entry name" value="NAD(P)-binding Rossmann-like Domain"/>
    <property type="match status" value="1"/>
</dbReference>
<dbReference type="CDD" id="cd08288">
    <property type="entry name" value="MDR_yhdh"/>
    <property type="match status" value="1"/>
</dbReference>
<dbReference type="Pfam" id="PF00107">
    <property type="entry name" value="ADH_zinc_N"/>
    <property type="match status" value="1"/>
</dbReference>
<sequence length="328" mass="35255">MFKALYLQENPTFNCTEQNVARELLLQEEGDTLVKIHYSTLNYKDALAITNQGKIARRFPMIPGIDFSGEVLESKDPRFKAGDLVFMNGLGLSENHFGGLSELAYVPAKNLLKIPAAYSPFDVMAFGTAGYTAALCVNRLLQHGITPDNGGILVSGASGGVGMVAIMLLSKLGFEVVALSSKSSEESFFKKLGATSVEDAASFYEIGSLLQKSRFQAAVDVLGSIPLVNICAQLKYSGIVAACGLARGMDFPGNMAPFILRDITLAGVDSVMAPNEKRLAAWKLLSDHISSEEITDSVQEIAFNEVIAVSEKMIAGKIRGRFVVKVIA</sequence>
<reference evidence="2" key="1">
    <citation type="journal article" date="2021" name="PeerJ">
        <title>Extensive microbial diversity within the chicken gut microbiome revealed by metagenomics and culture.</title>
        <authorList>
            <person name="Gilroy R."/>
            <person name="Ravi A."/>
            <person name="Getino M."/>
            <person name="Pursley I."/>
            <person name="Horton D.L."/>
            <person name="Alikhan N.F."/>
            <person name="Baker D."/>
            <person name="Gharbi K."/>
            <person name="Hall N."/>
            <person name="Watson M."/>
            <person name="Adriaenssens E.M."/>
            <person name="Foster-Nyarko E."/>
            <person name="Jarju S."/>
            <person name="Secka A."/>
            <person name="Antonio M."/>
            <person name="Oren A."/>
            <person name="Chaudhuri R.R."/>
            <person name="La Ragione R."/>
            <person name="Hildebrand F."/>
            <person name="Pallen M.J."/>
        </authorList>
    </citation>
    <scope>NUCLEOTIDE SEQUENCE</scope>
    <source>
        <strain evidence="2">CHK160-9182</strain>
    </source>
</reference>